<dbReference type="Pfam" id="PF00520">
    <property type="entry name" value="Ion_trans"/>
    <property type="match status" value="1"/>
</dbReference>
<dbReference type="InterPro" id="IPR043203">
    <property type="entry name" value="VGCC_Ca_Na"/>
</dbReference>
<keyword evidence="4 5" id="KW-0472">Membrane</keyword>
<dbReference type="PANTHER" id="PTHR10037">
    <property type="entry name" value="VOLTAGE-GATED CATION CHANNEL CALCIUM AND SODIUM"/>
    <property type="match status" value="1"/>
</dbReference>
<evidence type="ECO:0000256" key="3">
    <source>
        <dbReference type="ARBA" id="ARBA00022989"/>
    </source>
</evidence>
<evidence type="ECO:0000256" key="2">
    <source>
        <dbReference type="ARBA" id="ARBA00022692"/>
    </source>
</evidence>
<comment type="subcellular location">
    <subcellularLocation>
        <location evidence="1">Membrane</location>
        <topology evidence="1">Multi-pass membrane protein</topology>
    </subcellularLocation>
</comment>
<sequence length="263" mass="29732">MTPSTPFMTKLTALVEAQWFQNFLIAVILFNAMTLGLETTQFGKDNAAILHKIDFVILMIFTIELVLKLVVYRLKFFKSGWNWFDLIIVAVSWVPSSGPLSVLRAFRILRVLRLFSVVPQMRRVIGALGHSLPGMASVIGVLGIVFYVSAVLTTKLFGQHPDPNMQEWFGTISASAYTLFQVMTLESWSMGIVRPTMELFPQSWLFFVPFIIITSFAVLNLFIGIIVDAMQTMHEEEGHQEQVLATREDIARVEAKLDALLKQ</sequence>
<feature type="transmembrane region" description="Helical" evidence="5">
    <location>
        <begin position="83"/>
        <end position="103"/>
    </location>
</feature>
<dbReference type="PANTHER" id="PTHR10037:SF62">
    <property type="entry name" value="SODIUM CHANNEL PROTEIN 60E"/>
    <property type="match status" value="1"/>
</dbReference>
<dbReference type="AlphaFoldDB" id="A0A0U3GZU5"/>
<dbReference type="SUPFAM" id="SSF81324">
    <property type="entry name" value="Voltage-gated potassium channels"/>
    <property type="match status" value="1"/>
</dbReference>
<feature type="transmembrane region" description="Helical" evidence="5">
    <location>
        <begin position="49"/>
        <end position="71"/>
    </location>
</feature>
<evidence type="ECO:0000313" key="7">
    <source>
        <dbReference type="EMBL" id="ALU44595.1"/>
    </source>
</evidence>
<feature type="domain" description="Ion transport" evidence="6">
    <location>
        <begin position="18"/>
        <end position="237"/>
    </location>
</feature>
<dbReference type="GO" id="GO:0001518">
    <property type="term" value="C:voltage-gated sodium channel complex"/>
    <property type="evidence" value="ECO:0007669"/>
    <property type="project" value="TreeGrafter"/>
</dbReference>
<dbReference type="EMBL" id="CP013611">
    <property type="protein sequence ID" value="ALU44595.1"/>
    <property type="molecule type" value="Genomic_DNA"/>
</dbReference>
<accession>A0A0U3GZU5</accession>
<dbReference type="RefSeq" id="WP_058797575.1">
    <property type="nucleotide sequence ID" value="NZ_CP013611.1"/>
</dbReference>
<evidence type="ECO:0000313" key="8">
    <source>
        <dbReference type="Proteomes" id="UP000069015"/>
    </source>
</evidence>
<dbReference type="Proteomes" id="UP000069015">
    <property type="component" value="Chromosome 1"/>
</dbReference>
<dbReference type="InterPro" id="IPR005821">
    <property type="entry name" value="Ion_trans_dom"/>
</dbReference>
<gene>
    <name evidence="7" type="ORF">AT705_17625</name>
</gene>
<organism evidence="7 8">
    <name type="scientific">Pseudoalteromonas rubra</name>
    <dbReference type="NCBI Taxonomy" id="43658"/>
    <lineage>
        <taxon>Bacteria</taxon>
        <taxon>Pseudomonadati</taxon>
        <taxon>Pseudomonadota</taxon>
        <taxon>Gammaproteobacteria</taxon>
        <taxon>Alteromonadales</taxon>
        <taxon>Pseudoalteromonadaceae</taxon>
        <taxon>Pseudoalteromonas</taxon>
    </lineage>
</organism>
<feature type="transmembrane region" description="Helical" evidence="5">
    <location>
        <begin position="124"/>
        <end position="148"/>
    </location>
</feature>
<evidence type="ECO:0000256" key="1">
    <source>
        <dbReference type="ARBA" id="ARBA00004141"/>
    </source>
</evidence>
<dbReference type="GO" id="GO:0005248">
    <property type="term" value="F:voltage-gated sodium channel activity"/>
    <property type="evidence" value="ECO:0007669"/>
    <property type="project" value="TreeGrafter"/>
</dbReference>
<keyword evidence="2 5" id="KW-0812">Transmembrane</keyword>
<feature type="transmembrane region" description="Helical" evidence="5">
    <location>
        <begin position="20"/>
        <end position="37"/>
    </location>
</feature>
<dbReference type="Gene3D" id="1.20.120.350">
    <property type="entry name" value="Voltage-gated potassium channels. Chain C"/>
    <property type="match status" value="1"/>
</dbReference>
<reference evidence="7 8" key="1">
    <citation type="submission" date="2015-12" db="EMBL/GenBank/DDBJ databases">
        <title>Complete genome sequence of Pseudoalteromonas rubra SCSIO 6842, harboring a conjugative plasmid.</title>
        <authorList>
            <person name="Li B."/>
            <person name="Wang X."/>
        </authorList>
    </citation>
    <scope>NUCLEOTIDE SEQUENCE [LARGE SCALE GENOMIC DNA]</scope>
    <source>
        <strain evidence="7 8">SCSIO 6842</strain>
    </source>
</reference>
<protein>
    <submittedName>
        <fullName evidence="7">Ion transporter</fullName>
    </submittedName>
</protein>
<dbReference type="InterPro" id="IPR027359">
    <property type="entry name" value="Volt_channel_dom_sf"/>
</dbReference>
<keyword evidence="3 5" id="KW-1133">Transmembrane helix</keyword>
<evidence type="ECO:0000256" key="5">
    <source>
        <dbReference type="SAM" id="Phobius"/>
    </source>
</evidence>
<evidence type="ECO:0000256" key="4">
    <source>
        <dbReference type="ARBA" id="ARBA00023136"/>
    </source>
</evidence>
<feature type="transmembrane region" description="Helical" evidence="5">
    <location>
        <begin position="204"/>
        <end position="227"/>
    </location>
</feature>
<proteinExistence type="predicted"/>
<name>A0A0U3GZU5_9GAMM</name>
<dbReference type="Gene3D" id="1.10.287.70">
    <property type="match status" value="1"/>
</dbReference>
<dbReference type="KEGG" id="prr:AT705_17625"/>
<evidence type="ECO:0000259" key="6">
    <source>
        <dbReference type="Pfam" id="PF00520"/>
    </source>
</evidence>